<evidence type="ECO:0000256" key="2">
    <source>
        <dbReference type="ARBA" id="ARBA00022553"/>
    </source>
</evidence>
<dbReference type="SUPFAM" id="SSF53335">
    <property type="entry name" value="S-adenosyl-L-methionine-dependent methyltransferases"/>
    <property type="match status" value="1"/>
</dbReference>
<proteinExistence type="inferred from homology"/>
<dbReference type="CDD" id="cd02440">
    <property type="entry name" value="AdoMet_MTases"/>
    <property type="match status" value="1"/>
</dbReference>
<keyword evidence="4" id="KW-0808">Transferase</keyword>
<organism evidence="13 14">
    <name type="scientific">Macaca fascicularis</name>
    <name type="common">Crab-eating macaque</name>
    <name type="synonym">Cynomolgus monkey</name>
    <dbReference type="NCBI Taxonomy" id="9541"/>
    <lineage>
        <taxon>Eukaryota</taxon>
        <taxon>Metazoa</taxon>
        <taxon>Chordata</taxon>
        <taxon>Craniata</taxon>
        <taxon>Vertebrata</taxon>
        <taxon>Euteleostomi</taxon>
        <taxon>Mammalia</taxon>
        <taxon>Eutheria</taxon>
        <taxon>Euarchontoglires</taxon>
        <taxon>Primates</taxon>
        <taxon>Haplorrhini</taxon>
        <taxon>Catarrhini</taxon>
        <taxon>Cercopithecidae</taxon>
        <taxon>Cercopithecinae</taxon>
        <taxon>Macaca</taxon>
    </lineage>
</organism>
<evidence type="ECO:0000256" key="7">
    <source>
        <dbReference type="ARBA" id="ARBA00049497"/>
    </source>
</evidence>
<evidence type="ECO:0000256" key="4">
    <source>
        <dbReference type="ARBA" id="ARBA00022679"/>
    </source>
</evidence>
<dbReference type="Proteomes" id="UP000233100">
    <property type="component" value="Chromosome 20"/>
</dbReference>
<sequence>MVQLAPAVAMDEVTFRSDTVLSDVHLYTPNHRHLMVRLNSVGQPVFLSQFKLLWSQDSWTDSGAKGGDHGDVHTKEPPSAETGSTGSPPGSGHSNEGFSLQAGADTTGREAAEAQLDEDGDLDVVRRPRAASDPNPAGPPRDKVHPMILAQEEDDILGEEAQGSPHDIIRIEHTMATPLEDVGKQVGRSCPLPVILTVSTEPHAVCCSLSSSLQVWRGALLLADYILFRQDLFRGCTALELGAGTGLASIIAATAARTVYCTDVGADLLAMCQRNIALNSHLAAAGGGVVKVKELDWLKDDLCTDPEVPFSWSQEEISDLYNHTTILFAAEVFYDDDLTDAVFKTLSRLAHRLKNACTAILSVEKRLNFTLRHLDVTCEAYDHFRSCLRALEQLADGKLRFVVEPVEASFPQLLVYERIQQLELWKIIAEPVT</sequence>
<dbReference type="GO" id="GO:0016279">
    <property type="term" value="F:protein-lysine N-methyltransferase activity"/>
    <property type="evidence" value="ECO:0007669"/>
    <property type="project" value="Ensembl"/>
</dbReference>
<gene>
    <name evidence="13" type="primary">METTL22</name>
</gene>
<keyword evidence="3" id="KW-0489">Methyltransferase</keyword>
<protein>
    <recommendedName>
        <fullName evidence="11">Methyltransferase-like protein 22</fullName>
    </recommendedName>
</protein>
<dbReference type="Pfam" id="PF10294">
    <property type="entry name" value="Methyltransf_16"/>
    <property type="match status" value="1"/>
</dbReference>
<evidence type="ECO:0000256" key="9">
    <source>
        <dbReference type="ARBA" id="ARBA00061229"/>
    </source>
</evidence>
<dbReference type="FunFam" id="3.40.50.150:FF:000156">
    <property type="entry name" value="Methyltransferase like 22"/>
    <property type="match status" value="1"/>
</dbReference>
<dbReference type="GO" id="GO:0005730">
    <property type="term" value="C:nucleolus"/>
    <property type="evidence" value="ECO:0007669"/>
    <property type="project" value="Ensembl"/>
</dbReference>
<evidence type="ECO:0000256" key="11">
    <source>
        <dbReference type="ARBA" id="ARBA00068044"/>
    </source>
</evidence>
<reference evidence="13 14" key="1">
    <citation type="submission" date="2013-03" db="EMBL/GenBank/DDBJ databases">
        <authorList>
            <person name="Warren W."/>
            <person name="Wilson R.K."/>
        </authorList>
    </citation>
    <scope>NUCLEOTIDE SEQUENCE</scope>
</reference>
<dbReference type="GO" id="GO:0005654">
    <property type="term" value="C:nucleoplasm"/>
    <property type="evidence" value="ECO:0007669"/>
    <property type="project" value="Ensembl"/>
</dbReference>
<comment type="subcellular location">
    <subcellularLocation>
        <location evidence="1">Nucleus</location>
    </subcellularLocation>
</comment>
<dbReference type="PANTHER" id="PTHR23108">
    <property type="entry name" value="METHYLTRANSFERASE-RELATED"/>
    <property type="match status" value="1"/>
</dbReference>
<keyword evidence="6" id="KW-0539">Nucleus</keyword>
<evidence type="ECO:0000256" key="6">
    <source>
        <dbReference type="ARBA" id="ARBA00023242"/>
    </source>
</evidence>
<dbReference type="GO" id="GO:0031072">
    <property type="term" value="F:heat shock protein binding"/>
    <property type="evidence" value="ECO:0007669"/>
    <property type="project" value="Ensembl"/>
</dbReference>
<reference evidence="13" key="3">
    <citation type="submission" date="2025-09" db="UniProtKB">
        <authorList>
            <consortium name="Ensembl"/>
        </authorList>
    </citation>
    <scope>IDENTIFICATION</scope>
</reference>
<comment type="subunit">
    <text evidence="10">Interacts with members of the heat shock protein 90 and 70 families; these proteins probably are methylation substrates.</text>
</comment>
<dbReference type="Gene3D" id="3.40.50.150">
    <property type="entry name" value="Vaccinia Virus protein VP39"/>
    <property type="match status" value="1"/>
</dbReference>
<evidence type="ECO:0000256" key="1">
    <source>
        <dbReference type="ARBA" id="ARBA00004123"/>
    </source>
</evidence>
<reference evidence="13" key="2">
    <citation type="submission" date="2025-08" db="UniProtKB">
        <authorList>
            <consortium name="Ensembl"/>
        </authorList>
    </citation>
    <scope>IDENTIFICATION</scope>
</reference>
<dbReference type="AlphaFoldDB" id="A0A7N9CK74"/>
<keyword evidence="2" id="KW-0597">Phosphoprotein</keyword>
<evidence type="ECO:0000256" key="12">
    <source>
        <dbReference type="SAM" id="MobiDB-lite"/>
    </source>
</evidence>
<evidence type="ECO:0000256" key="8">
    <source>
        <dbReference type="ARBA" id="ARBA00059634"/>
    </source>
</evidence>
<dbReference type="GO" id="GO:0032991">
    <property type="term" value="C:protein-containing complex"/>
    <property type="evidence" value="ECO:0007669"/>
    <property type="project" value="Ensembl"/>
</dbReference>
<dbReference type="InterPro" id="IPR019410">
    <property type="entry name" value="Methyltransf_16"/>
</dbReference>
<dbReference type="GO" id="GO:0032259">
    <property type="term" value="P:methylation"/>
    <property type="evidence" value="ECO:0007669"/>
    <property type="project" value="UniProtKB-KW"/>
</dbReference>
<accession>A0A7N9CK74</accession>
<evidence type="ECO:0000256" key="3">
    <source>
        <dbReference type="ARBA" id="ARBA00022603"/>
    </source>
</evidence>
<evidence type="ECO:0000313" key="14">
    <source>
        <dbReference type="Proteomes" id="UP000233100"/>
    </source>
</evidence>
<comment type="catalytic activity">
    <reaction evidence="7">
        <text>L-lysyl-[protein] + 3 S-adenosyl-L-methionine = N(6),N(6),N(6)-trimethyl-L-lysyl-[protein] + 3 S-adenosyl-L-homocysteine + 3 H(+)</text>
        <dbReference type="Rhea" id="RHEA:54192"/>
        <dbReference type="Rhea" id="RHEA-COMP:9752"/>
        <dbReference type="Rhea" id="RHEA-COMP:13826"/>
        <dbReference type="ChEBI" id="CHEBI:15378"/>
        <dbReference type="ChEBI" id="CHEBI:29969"/>
        <dbReference type="ChEBI" id="CHEBI:57856"/>
        <dbReference type="ChEBI" id="CHEBI:59789"/>
        <dbReference type="ChEBI" id="CHEBI:61961"/>
    </reaction>
    <physiologicalReaction direction="left-to-right" evidence="7">
        <dbReference type="Rhea" id="RHEA:54193"/>
    </physiologicalReaction>
</comment>
<evidence type="ECO:0000313" key="13">
    <source>
        <dbReference type="Ensembl" id="ENSMFAP00000051665.1"/>
    </source>
</evidence>
<evidence type="ECO:0000256" key="10">
    <source>
        <dbReference type="ARBA" id="ARBA00062954"/>
    </source>
</evidence>
<comment type="similarity">
    <text evidence="9">Belongs to the methyltransferase superfamily. METTL22 family.</text>
</comment>
<comment type="function">
    <text evidence="8">Protein N-lysine methyltransferase. Trimethylates KIN at Lys-135 (in vitro).</text>
</comment>
<keyword evidence="5" id="KW-0949">S-adenosyl-L-methionine</keyword>
<dbReference type="GeneTree" id="ENSGT00510000048539"/>
<dbReference type="PANTHER" id="PTHR23108:SF0">
    <property type="entry name" value="METHYLTRANSFERASE-LIKE PROTEIN 22"/>
    <property type="match status" value="1"/>
</dbReference>
<feature type="compositionally biased region" description="Basic and acidic residues" evidence="12">
    <location>
        <begin position="66"/>
        <end position="78"/>
    </location>
</feature>
<feature type="compositionally biased region" description="Low complexity" evidence="12">
    <location>
        <begin position="79"/>
        <end position="92"/>
    </location>
</feature>
<dbReference type="Ensembl" id="ENSMFAT00000072353.1">
    <property type="protein sequence ID" value="ENSMFAP00000051665.1"/>
    <property type="gene ID" value="ENSMFAG00000027750.2"/>
</dbReference>
<dbReference type="InterPro" id="IPR029063">
    <property type="entry name" value="SAM-dependent_MTases_sf"/>
</dbReference>
<feature type="region of interest" description="Disordered" evidence="12">
    <location>
        <begin position="62"/>
        <end position="145"/>
    </location>
</feature>
<keyword evidence="14" id="KW-1185">Reference proteome</keyword>
<evidence type="ECO:0000256" key="5">
    <source>
        <dbReference type="ARBA" id="ARBA00022691"/>
    </source>
</evidence>
<dbReference type="Bgee" id="ENSMFAG00000027750">
    <property type="expression patterns" value="Expressed in skeletal muscle tissue and 13 other cell types or tissues"/>
</dbReference>
<name>A0A7N9CK74_MACFA</name>
<dbReference type="InterPro" id="IPR038899">
    <property type="entry name" value="METTL22"/>
</dbReference>